<sequence length="356" mass="41086">MVLSALLIFYAVANSHPTVVSEDLTLIARLEASIERQGEELFSYKELRIRVISTKDGDTVKLIHLKVPSEKYHLYKIHEHPTVTFTFAPHHPNELIYADTAGDIYRVDIAKDSTPTFLIRSPGIRQLVRSPDGRYLAIVRRLLPADRTYEVAVLHYPNLKHLRTFRTRDDTDAPPPCVFSMDCAFFAYAENDVIYIWKLHTDLTWVLDSSTDKIDGDFFSLAFAPDNRVIAGYDRDGEVRFWDINNRRVVGRMQLCSVPGYFVKYVTFGGRQLLLLDSGYDLYCFDAKTYRQLWKINRWWPDSIEIDKAESMSDFYIASMSSKGLIVTENFKKKQVTLQEFDLLTGRPTTTPKTLK</sequence>
<protein>
    <submittedName>
        <fullName evidence="2">Uncharacterized protein</fullName>
    </submittedName>
</protein>
<dbReference type="SUPFAM" id="SSF69322">
    <property type="entry name" value="Tricorn protease domain 2"/>
    <property type="match status" value="1"/>
</dbReference>
<name>H5SC97_9BACT</name>
<dbReference type="PROSITE" id="PS50082">
    <property type="entry name" value="WD_REPEATS_2"/>
    <property type="match status" value="1"/>
</dbReference>
<evidence type="ECO:0000256" key="1">
    <source>
        <dbReference type="PROSITE-ProRule" id="PRU00221"/>
    </source>
</evidence>
<dbReference type="EMBL" id="AP011667">
    <property type="protein sequence ID" value="BAL53783.1"/>
    <property type="molecule type" value="Genomic_DNA"/>
</dbReference>
<proteinExistence type="predicted"/>
<dbReference type="InterPro" id="IPR015943">
    <property type="entry name" value="WD40/YVTN_repeat-like_dom_sf"/>
</dbReference>
<gene>
    <name evidence="2" type="ORF">HGMM_F08F10C02</name>
</gene>
<organism evidence="2">
    <name type="scientific">uncultured Planctomycetota bacterium</name>
    <dbReference type="NCBI Taxonomy" id="120965"/>
    <lineage>
        <taxon>Bacteria</taxon>
        <taxon>Pseudomonadati</taxon>
        <taxon>Planctomycetota</taxon>
        <taxon>environmental samples</taxon>
    </lineage>
</organism>
<reference evidence="2" key="1">
    <citation type="journal article" date="2005" name="Environ. Microbiol.">
        <title>Genetic and functional properties of uncultivated thermophilic crenarchaeotes from a subsurface gold mine as revealed by analysis of genome fragments.</title>
        <authorList>
            <person name="Nunoura T."/>
            <person name="Hirayama H."/>
            <person name="Takami H."/>
            <person name="Oida H."/>
            <person name="Nishi S."/>
            <person name="Shimamura S."/>
            <person name="Suzuki Y."/>
            <person name="Inagaki F."/>
            <person name="Takai K."/>
            <person name="Nealson K.H."/>
            <person name="Horikoshi K."/>
        </authorList>
    </citation>
    <scope>NUCLEOTIDE SEQUENCE</scope>
</reference>
<evidence type="ECO:0000313" key="2">
    <source>
        <dbReference type="EMBL" id="BAL53783.1"/>
    </source>
</evidence>
<accession>H5SC97</accession>
<feature type="repeat" description="WD" evidence="1">
    <location>
        <begin position="220"/>
        <end position="252"/>
    </location>
</feature>
<dbReference type="Gene3D" id="2.130.10.10">
    <property type="entry name" value="YVTN repeat-like/Quinoprotein amine dehydrogenase"/>
    <property type="match status" value="1"/>
</dbReference>
<reference evidence="2" key="2">
    <citation type="journal article" date="2012" name="PLoS ONE">
        <title>A Deeply Branching Thermophilic Bacterium with an Ancient Acetyl-CoA Pathway Dominates a Subsurface Ecosystem.</title>
        <authorList>
            <person name="Takami H."/>
            <person name="Noguchi H."/>
            <person name="Takaki Y."/>
            <person name="Uchiyama I."/>
            <person name="Toyoda A."/>
            <person name="Nishi S."/>
            <person name="Chee G.-J."/>
            <person name="Arai W."/>
            <person name="Nunoura T."/>
            <person name="Itoh T."/>
            <person name="Hattori M."/>
            <person name="Takai K."/>
        </authorList>
    </citation>
    <scope>NUCLEOTIDE SEQUENCE</scope>
</reference>
<dbReference type="InterPro" id="IPR001680">
    <property type="entry name" value="WD40_rpt"/>
</dbReference>
<dbReference type="AlphaFoldDB" id="H5SC97"/>
<keyword evidence="1" id="KW-0853">WD repeat</keyword>